<dbReference type="InterPro" id="IPR032092">
    <property type="entry name" value="PilW"/>
</dbReference>
<dbReference type="RefSeq" id="WP_230774210.1">
    <property type="nucleotide sequence ID" value="NZ_JAJNCT010000009.1"/>
</dbReference>
<keyword evidence="1" id="KW-0472">Membrane</keyword>
<reference evidence="2 3" key="1">
    <citation type="submission" date="2021-11" db="EMBL/GenBank/DDBJ databases">
        <title>Genome sequence.</title>
        <authorList>
            <person name="Sun Q."/>
        </authorList>
    </citation>
    <scope>NUCLEOTIDE SEQUENCE [LARGE SCALE GENOMIC DNA]</scope>
    <source>
        <strain evidence="2 3">KCTC 12005</strain>
    </source>
</reference>
<keyword evidence="3" id="KW-1185">Reference proteome</keyword>
<dbReference type="Pfam" id="PF16074">
    <property type="entry name" value="PilW"/>
    <property type="match status" value="1"/>
</dbReference>
<dbReference type="InterPro" id="IPR012902">
    <property type="entry name" value="N_methyl_site"/>
</dbReference>
<dbReference type="Pfam" id="PF07963">
    <property type="entry name" value="N_methyl"/>
    <property type="match status" value="1"/>
</dbReference>
<dbReference type="GO" id="GO:0043683">
    <property type="term" value="P:type IV pilus assembly"/>
    <property type="evidence" value="ECO:0007669"/>
    <property type="project" value="InterPro"/>
</dbReference>
<accession>A0AAW4XWK2</accession>
<organism evidence="2 3">
    <name type="scientific">Comamonas koreensis</name>
    <dbReference type="NCBI Taxonomy" id="160825"/>
    <lineage>
        <taxon>Bacteria</taxon>
        <taxon>Pseudomonadati</taxon>
        <taxon>Pseudomonadota</taxon>
        <taxon>Betaproteobacteria</taxon>
        <taxon>Burkholderiales</taxon>
        <taxon>Comamonadaceae</taxon>
        <taxon>Comamonas</taxon>
    </lineage>
</organism>
<comment type="caution">
    <text evidence="2">The sequence shown here is derived from an EMBL/GenBank/DDBJ whole genome shotgun (WGS) entry which is preliminary data.</text>
</comment>
<feature type="transmembrane region" description="Helical" evidence="1">
    <location>
        <begin position="28"/>
        <end position="51"/>
    </location>
</feature>
<dbReference type="EMBL" id="JAJNCT010000009">
    <property type="protein sequence ID" value="MCD2165510.1"/>
    <property type="molecule type" value="Genomic_DNA"/>
</dbReference>
<dbReference type="AlphaFoldDB" id="A0AAW4XWK2"/>
<dbReference type="Proteomes" id="UP001199260">
    <property type="component" value="Unassembled WGS sequence"/>
</dbReference>
<protein>
    <submittedName>
        <fullName evidence="2">PilW family protein</fullName>
    </submittedName>
</protein>
<evidence type="ECO:0000256" key="1">
    <source>
        <dbReference type="SAM" id="Phobius"/>
    </source>
</evidence>
<keyword evidence="1" id="KW-1133">Transmembrane helix</keyword>
<name>A0AAW4XWK2_9BURK</name>
<keyword evidence="1" id="KW-0812">Transmembrane</keyword>
<gene>
    <name evidence="2" type="ORF">LPW39_10215</name>
</gene>
<proteinExistence type="predicted"/>
<evidence type="ECO:0000313" key="2">
    <source>
        <dbReference type="EMBL" id="MCD2165510.1"/>
    </source>
</evidence>
<evidence type="ECO:0000313" key="3">
    <source>
        <dbReference type="Proteomes" id="UP001199260"/>
    </source>
</evidence>
<sequence length="388" mass="42081">MDMAHRPCFKQIRLAGGRTPQRSPQAGFSIIEILVGLAIGLASMLAVYQLYGVSENQRRTVSSASDAQSAGALALFSIERDIRSAGLGFATMEPRHFGCNVQGHTNGRAFTFPLVPVRITATGGTQLWVLTGSSANMVTGSRYEASANGVFSMEKSNAGLHAGDVAVGTSDTNTQECLLMEITAGARSTVASDSGSVPYPDKRVSQSAGSYSNFYTGTSAIPRFNGGSRRNMLDGGTTSLGEGALYNLGPEPQLHVWSLQGNELVYYNQLTETSESSVAVAHDVLSFQAEYGYDLDENGQINGAQEWTATFSDGWTWDKVLAVRIAILVRSSQFEREEVTAEPPRWASGTKQFWTDDDAPGTDWKHYRYRVYESVIPLRNTLWGQLAP</sequence>